<proteinExistence type="predicted"/>
<dbReference type="Proteomes" id="UP000739538">
    <property type="component" value="Unassembled WGS sequence"/>
</dbReference>
<dbReference type="EMBL" id="JAGQHS010000254">
    <property type="protein sequence ID" value="MCA9759050.1"/>
    <property type="molecule type" value="Genomic_DNA"/>
</dbReference>
<evidence type="ECO:0000313" key="1">
    <source>
        <dbReference type="EMBL" id="MCA9759050.1"/>
    </source>
</evidence>
<accession>A0A956SFU1</accession>
<protein>
    <submittedName>
        <fullName evidence="1">Uncharacterized protein</fullName>
    </submittedName>
</protein>
<reference evidence="1" key="1">
    <citation type="submission" date="2020-04" db="EMBL/GenBank/DDBJ databases">
        <authorList>
            <person name="Zhang T."/>
        </authorList>
    </citation>
    <scope>NUCLEOTIDE SEQUENCE</scope>
    <source>
        <strain evidence="1">HKST-UBA02</strain>
    </source>
</reference>
<evidence type="ECO:0000313" key="2">
    <source>
        <dbReference type="Proteomes" id="UP000739538"/>
    </source>
</evidence>
<gene>
    <name evidence="1" type="ORF">KDA27_24875</name>
</gene>
<reference evidence="1" key="2">
    <citation type="journal article" date="2021" name="Microbiome">
        <title>Successional dynamics and alternative stable states in a saline activated sludge microbial community over 9 years.</title>
        <authorList>
            <person name="Wang Y."/>
            <person name="Ye J."/>
            <person name="Ju F."/>
            <person name="Liu L."/>
            <person name="Boyd J.A."/>
            <person name="Deng Y."/>
            <person name="Parks D.H."/>
            <person name="Jiang X."/>
            <person name="Yin X."/>
            <person name="Woodcroft B.J."/>
            <person name="Tyson G.W."/>
            <person name="Hugenholtz P."/>
            <person name="Polz M.F."/>
            <person name="Zhang T."/>
        </authorList>
    </citation>
    <scope>NUCLEOTIDE SEQUENCE</scope>
    <source>
        <strain evidence="1">HKST-UBA02</strain>
    </source>
</reference>
<name>A0A956SFU1_UNCEI</name>
<organism evidence="1 2">
    <name type="scientific">Eiseniibacteriota bacterium</name>
    <dbReference type="NCBI Taxonomy" id="2212470"/>
    <lineage>
        <taxon>Bacteria</taxon>
        <taxon>Candidatus Eiseniibacteriota</taxon>
    </lineage>
</organism>
<sequence>WLRKVSDSLPPFPGFARHTLSAETPACLFRLDIIRLEGTQPTLPRIPDGPSISHRTKDDYISAERADRLV</sequence>
<feature type="non-terminal residue" evidence="1">
    <location>
        <position position="1"/>
    </location>
</feature>
<comment type="caution">
    <text evidence="1">The sequence shown here is derived from an EMBL/GenBank/DDBJ whole genome shotgun (WGS) entry which is preliminary data.</text>
</comment>
<dbReference type="AlphaFoldDB" id="A0A956SFU1"/>